<sequence length="492" mass="52573">MVNNSSSGGTSLAPTPTHPHHLSREPSREDVEMAEQLSQLNQVQDTRISRITSPSQAHQPATPPPTHTPEIYHSLDDSRPLRESEQPEQPSMPSTPASLPHSNVATGNALMTGQVCSNCGTTKTPLWRRSPTGETICNACGLYQKARNQSRPTNLKRNSSAQPILPIHQSPAPGQAHDRNASPAACGVSPRPSTYVASDHTAAGTCPGGGRCNGMGGQQGCGGCPAFNNRVSKTAQFALAQTGSAPTTANSDRTPSGATSVIPACQNCGTTVTPLWRRDEAGHTICNACGLYYKLHGSHRPVEMKKQEIKRRKRIVPADGTSTHAPSSIASYSPQPRATQTPAFEHSVSPDPSTAIIESSELPLGVRPPVPVDFTTYQISTTHLGPPSPSTTYAGVPSPRKRSLSATLDVDEKPSTPAPHRPNPISSILNPAAAHDTNIDPSLSSLSQQSAESFVASQEDKAARKERLRREAEMMRVELARRERELRELGDD</sequence>
<dbReference type="FunFam" id="3.30.50.10:FF:000039">
    <property type="entry name" value="Siderophore transcription factor SreA"/>
    <property type="match status" value="1"/>
</dbReference>
<evidence type="ECO:0000256" key="4">
    <source>
        <dbReference type="ARBA" id="ARBA00022771"/>
    </source>
</evidence>
<evidence type="ECO:0000256" key="5">
    <source>
        <dbReference type="ARBA" id="ARBA00022833"/>
    </source>
</evidence>
<reference evidence="12 13" key="1">
    <citation type="submission" date="2021-02" db="EMBL/GenBank/DDBJ databases">
        <title>Genome assembly of Pseudopithomyces chartarum.</title>
        <authorList>
            <person name="Jauregui R."/>
            <person name="Singh J."/>
            <person name="Voisey C."/>
        </authorList>
    </citation>
    <scope>NUCLEOTIDE SEQUENCE [LARGE SCALE GENOMIC DNA]</scope>
    <source>
        <strain evidence="12 13">AGR01</strain>
    </source>
</reference>
<dbReference type="PROSITE" id="PS00344">
    <property type="entry name" value="GATA_ZN_FINGER_1"/>
    <property type="match status" value="2"/>
</dbReference>
<dbReference type="FunFam" id="3.30.50.10:FF:000007">
    <property type="entry name" value="Nitrogen regulatory AreA, N-terminal"/>
    <property type="match status" value="1"/>
</dbReference>
<dbReference type="CDD" id="cd00202">
    <property type="entry name" value="ZnF_GATA"/>
    <property type="match status" value="2"/>
</dbReference>
<dbReference type="GO" id="GO:0006879">
    <property type="term" value="P:intracellular iron ion homeostasis"/>
    <property type="evidence" value="ECO:0007669"/>
    <property type="project" value="UniProtKB-ARBA"/>
</dbReference>
<dbReference type="Pfam" id="PF00320">
    <property type="entry name" value="GATA"/>
    <property type="match status" value="2"/>
</dbReference>
<keyword evidence="2" id="KW-0479">Metal-binding</keyword>
<dbReference type="InterPro" id="IPR013088">
    <property type="entry name" value="Znf_NHR/GATA"/>
</dbReference>
<feature type="domain" description="GATA-type" evidence="11">
    <location>
        <begin position="110"/>
        <end position="163"/>
    </location>
</feature>
<dbReference type="GO" id="GO:0000978">
    <property type="term" value="F:RNA polymerase II cis-regulatory region sequence-specific DNA binding"/>
    <property type="evidence" value="ECO:0007669"/>
    <property type="project" value="TreeGrafter"/>
</dbReference>
<dbReference type="AlphaFoldDB" id="A0AAN6LQX7"/>
<feature type="compositionally biased region" description="Basic and acidic residues" evidence="10">
    <location>
        <begin position="458"/>
        <end position="467"/>
    </location>
</feature>
<feature type="compositionally biased region" description="Polar residues" evidence="10">
    <location>
        <begin position="36"/>
        <end position="52"/>
    </location>
</feature>
<comment type="subcellular location">
    <subcellularLocation>
        <location evidence="1">Nucleus</location>
    </subcellularLocation>
</comment>
<keyword evidence="6" id="KW-0805">Transcription regulation</keyword>
<keyword evidence="7" id="KW-0804">Transcription</keyword>
<dbReference type="PANTHER" id="PTHR10071">
    <property type="entry name" value="TRANSCRIPTION FACTOR GATA FAMILY MEMBER"/>
    <property type="match status" value="1"/>
</dbReference>
<dbReference type="PANTHER" id="PTHR10071:SF335">
    <property type="entry name" value="IRON-SENSING TRANSCRIPTIONAL REPRESSOR-RELATED"/>
    <property type="match status" value="1"/>
</dbReference>
<evidence type="ECO:0000256" key="10">
    <source>
        <dbReference type="SAM" id="MobiDB-lite"/>
    </source>
</evidence>
<feature type="region of interest" description="Disordered" evidence="10">
    <location>
        <begin position="316"/>
        <end position="354"/>
    </location>
</feature>
<feature type="region of interest" description="Disordered" evidence="10">
    <location>
        <begin position="166"/>
        <end position="193"/>
    </location>
</feature>
<dbReference type="Gene3D" id="3.30.50.10">
    <property type="entry name" value="Erythroid Transcription Factor GATA-1, subunit A"/>
    <property type="match status" value="2"/>
</dbReference>
<dbReference type="GO" id="GO:0045944">
    <property type="term" value="P:positive regulation of transcription by RNA polymerase II"/>
    <property type="evidence" value="ECO:0007669"/>
    <property type="project" value="TreeGrafter"/>
</dbReference>
<evidence type="ECO:0000256" key="7">
    <source>
        <dbReference type="ARBA" id="ARBA00023163"/>
    </source>
</evidence>
<feature type="compositionally biased region" description="Polar residues" evidence="10">
    <location>
        <begin position="1"/>
        <end position="14"/>
    </location>
</feature>
<comment type="caution">
    <text evidence="12">The sequence shown here is derived from an EMBL/GenBank/DDBJ whole genome shotgun (WGS) entry which is preliminary data.</text>
</comment>
<keyword evidence="5" id="KW-0862">Zinc</keyword>
<feature type="region of interest" description="Disordered" evidence="10">
    <location>
        <begin position="380"/>
        <end position="467"/>
    </location>
</feature>
<dbReference type="Proteomes" id="UP001280581">
    <property type="component" value="Unassembled WGS sequence"/>
</dbReference>
<dbReference type="GO" id="GO:0000981">
    <property type="term" value="F:DNA-binding transcription factor activity, RNA polymerase II-specific"/>
    <property type="evidence" value="ECO:0007669"/>
    <property type="project" value="TreeGrafter"/>
</dbReference>
<evidence type="ECO:0000256" key="2">
    <source>
        <dbReference type="ARBA" id="ARBA00022723"/>
    </source>
</evidence>
<evidence type="ECO:0000259" key="11">
    <source>
        <dbReference type="PROSITE" id="PS50114"/>
    </source>
</evidence>
<evidence type="ECO:0000256" key="9">
    <source>
        <dbReference type="PROSITE-ProRule" id="PRU00094"/>
    </source>
</evidence>
<dbReference type="GO" id="GO:0000122">
    <property type="term" value="P:negative regulation of transcription by RNA polymerase II"/>
    <property type="evidence" value="ECO:0007669"/>
    <property type="project" value="TreeGrafter"/>
</dbReference>
<keyword evidence="13" id="KW-1185">Reference proteome</keyword>
<protein>
    <recommendedName>
        <fullName evidence="11">GATA-type domain-containing protein</fullName>
    </recommendedName>
</protein>
<name>A0AAN6LQX7_9PLEO</name>
<proteinExistence type="predicted"/>
<evidence type="ECO:0000313" key="13">
    <source>
        <dbReference type="Proteomes" id="UP001280581"/>
    </source>
</evidence>
<feature type="compositionally biased region" description="Basic and acidic residues" evidence="10">
    <location>
        <begin position="73"/>
        <end position="85"/>
    </location>
</feature>
<evidence type="ECO:0000256" key="3">
    <source>
        <dbReference type="ARBA" id="ARBA00022737"/>
    </source>
</evidence>
<dbReference type="GO" id="GO:0034757">
    <property type="term" value="P:negative regulation of iron ion transport"/>
    <property type="evidence" value="ECO:0007669"/>
    <property type="project" value="UniProtKB-ARBA"/>
</dbReference>
<dbReference type="EMBL" id="WVTA01000013">
    <property type="protein sequence ID" value="KAK3202622.1"/>
    <property type="molecule type" value="Genomic_DNA"/>
</dbReference>
<keyword evidence="4 9" id="KW-0863">Zinc-finger</keyword>
<dbReference type="PROSITE" id="PS50114">
    <property type="entry name" value="GATA_ZN_FINGER_2"/>
    <property type="match status" value="2"/>
</dbReference>
<feature type="compositionally biased region" description="Polar residues" evidence="10">
    <location>
        <begin position="87"/>
        <end position="105"/>
    </location>
</feature>
<feature type="region of interest" description="Disordered" evidence="10">
    <location>
        <begin position="1"/>
        <end position="105"/>
    </location>
</feature>
<dbReference type="InterPro" id="IPR000679">
    <property type="entry name" value="Znf_GATA"/>
</dbReference>
<gene>
    <name evidence="12" type="ORF">GRF29_154g195970</name>
</gene>
<accession>A0AAN6LQX7</accession>
<feature type="compositionally biased region" description="Basic and acidic residues" evidence="10">
    <location>
        <begin position="22"/>
        <end position="31"/>
    </location>
</feature>
<dbReference type="GO" id="GO:0008270">
    <property type="term" value="F:zinc ion binding"/>
    <property type="evidence" value="ECO:0007669"/>
    <property type="project" value="UniProtKB-KW"/>
</dbReference>
<keyword evidence="3" id="KW-0677">Repeat</keyword>
<organism evidence="12 13">
    <name type="scientific">Pseudopithomyces chartarum</name>
    <dbReference type="NCBI Taxonomy" id="1892770"/>
    <lineage>
        <taxon>Eukaryota</taxon>
        <taxon>Fungi</taxon>
        <taxon>Dikarya</taxon>
        <taxon>Ascomycota</taxon>
        <taxon>Pezizomycotina</taxon>
        <taxon>Dothideomycetes</taxon>
        <taxon>Pleosporomycetidae</taxon>
        <taxon>Pleosporales</taxon>
        <taxon>Massarineae</taxon>
        <taxon>Didymosphaeriaceae</taxon>
        <taxon>Pseudopithomyces</taxon>
    </lineage>
</organism>
<dbReference type="GO" id="GO:0005634">
    <property type="term" value="C:nucleus"/>
    <property type="evidence" value="ECO:0007669"/>
    <property type="project" value="UniProtKB-SubCell"/>
</dbReference>
<evidence type="ECO:0000256" key="1">
    <source>
        <dbReference type="ARBA" id="ARBA00004123"/>
    </source>
</evidence>
<dbReference type="PRINTS" id="PR00619">
    <property type="entry name" value="GATAZNFINGER"/>
</dbReference>
<feature type="compositionally biased region" description="Polar residues" evidence="10">
    <location>
        <begin position="320"/>
        <end position="342"/>
    </location>
</feature>
<evidence type="ECO:0000256" key="8">
    <source>
        <dbReference type="ARBA" id="ARBA00023242"/>
    </source>
</evidence>
<evidence type="ECO:0000313" key="12">
    <source>
        <dbReference type="EMBL" id="KAK3202622.1"/>
    </source>
</evidence>
<keyword evidence="8" id="KW-0539">Nucleus</keyword>
<dbReference type="SUPFAM" id="SSF57716">
    <property type="entry name" value="Glucocorticoid receptor-like (DNA-binding domain)"/>
    <property type="match status" value="2"/>
</dbReference>
<feature type="domain" description="GATA-type" evidence="11">
    <location>
        <begin position="265"/>
        <end position="312"/>
    </location>
</feature>
<dbReference type="InterPro" id="IPR039355">
    <property type="entry name" value="Transcription_factor_GATA"/>
</dbReference>
<dbReference type="SMART" id="SM00401">
    <property type="entry name" value="ZnF_GATA"/>
    <property type="match status" value="2"/>
</dbReference>
<evidence type="ECO:0000256" key="6">
    <source>
        <dbReference type="ARBA" id="ARBA00023015"/>
    </source>
</evidence>